<dbReference type="AlphaFoldDB" id="A0A1E8CF56"/>
<feature type="transmembrane region" description="Helical" evidence="1">
    <location>
        <begin position="200"/>
        <end position="219"/>
    </location>
</feature>
<dbReference type="InterPro" id="IPR025291">
    <property type="entry name" value="DUF4153"/>
</dbReference>
<proteinExistence type="predicted"/>
<accession>A0A1E8CF56</accession>
<dbReference type="RefSeq" id="WP_070119023.1">
    <property type="nucleotide sequence ID" value="NZ_MASR01000003.1"/>
</dbReference>
<dbReference type="Pfam" id="PF13687">
    <property type="entry name" value="DUF4153"/>
    <property type="match status" value="1"/>
</dbReference>
<reference evidence="3" key="1">
    <citation type="submission" date="2016-07" db="EMBL/GenBank/DDBJ databases">
        <authorList>
            <person name="Florea S."/>
            <person name="Webb J.S."/>
            <person name="Jaromczyk J."/>
            <person name="Schardl C.L."/>
        </authorList>
    </citation>
    <scope>NUCLEOTIDE SEQUENCE [LARGE SCALE GENOMIC DNA]</scope>
    <source>
        <strain evidence="3">KCTC 42131</strain>
    </source>
</reference>
<name>A0A1E8CF56_9GAMM</name>
<feature type="transmembrane region" description="Helical" evidence="1">
    <location>
        <begin position="40"/>
        <end position="59"/>
    </location>
</feature>
<feature type="transmembrane region" description="Helical" evidence="1">
    <location>
        <begin position="239"/>
        <end position="262"/>
    </location>
</feature>
<feature type="transmembrane region" description="Helical" evidence="1">
    <location>
        <begin position="89"/>
        <end position="106"/>
    </location>
</feature>
<organism evidence="2 3">
    <name type="scientific">Pseudohongiella acticola</name>
    <dbReference type="NCBI Taxonomy" id="1524254"/>
    <lineage>
        <taxon>Bacteria</taxon>
        <taxon>Pseudomonadati</taxon>
        <taxon>Pseudomonadota</taxon>
        <taxon>Gammaproteobacteria</taxon>
        <taxon>Pseudomonadales</taxon>
        <taxon>Pseudohongiellaceae</taxon>
        <taxon>Pseudohongiella</taxon>
    </lineage>
</organism>
<evidence type="ECO:0000256" key="1">
    <source>
        <dbReference type="SAM" id="Phobius"/>
    </source>
</evidence>
<keyword evidence="1" id="KW-1133">Transmembrane helix</keyword>
<feature type="transmembrane region" description="Helical" evidence="1">
    <location>
        <begin position="66"/>
        <end position="83"/>
    </location>
</feature>
<evidence type="ECO:0000313" key="2">
    <source>
        <dbReference type="EMBL" id="OFE11088.1"/>
    </source>
</evidence>
<keyword evidence="3" id="KW-1185">Reference proteome</keyword>
<dbReference type="OrthoDB" id="9767931at2"/>
<feature type="transmembrane region" description="Helical" evidence="1">
    <location>
        <begin position="310"/>
        <end position="335"/>
    </location>
</feature>
<feature type="transmembrane region" description="Helical" evidence="1">
    <location>
        <begin position="160"/>
        <end position="179"/>
    </location>
</feature>
<feature type="transmembrane region" description="Helical" evidence="1">
    <location>
        <begin position="374"/>
        <end position="393"/>
    </location>
</feature>
<keyword evidence="1" id="KW-0812">Transmembrane</keyword>
<feature type="transmembrane region" description="Helical" evidence="1">
    <location>
        <begin position="283"/>
        <end position="304"/>
    </location>
</feature>
<keyword evidence="1" id="KW-0472">Membrane</keyword>
<protein>
    <submittedName>
        <fullName evidence="2">Uncharacterized protein</fullName>
    </submittedName>
</protein>
<sequence length="511" mass="56325">MIDTDIKSSTGISRASLAVPLAVGLGVAADQLILRQGLTGVGFLCWMVILLASVHFLVRSEKESRWQIYWSVFALAAAFLLSYRATPVLVPMMLLVLLGCGVNWLLQHRAINSRSISVLDYPWTTLRLPLLFLLSLRYAAGDVDPALLPRSRVRGVIKGLLLAAPMLLVFALLFASADARFDGYLSTVSQVFSFMAVEHLITMTLMSIVAFGLLAMALHKPDPGQVEVSQTLSLGREETLIIMGSLVLLFLVFVVLQAGYLFGGQSIIEQTSGLTLAEYARRGFFEMLVVAGLTLMLLLAMSGLRCDLRYYRPLAAIMVLLVLIIMISALQRLLLYVDAFGLTMDRLLALGVMLWLAGSLVGFVMTVLRGCPQGFAFGSVVFGMILLLVAGFMNPAAWVAKTNLERALVSGDNQVDVTYLRRLGADAVPVVLTMFDDLPDQVQCELGRFLTEAWSVEQSATDWRQWNASRVAAQRQVDLNRDKLRRVFDQQLDEFMTSVIPRQGVGIFKVC</sequence>
<gene>
    <name evidence="2" type="ORF">PHACT_14600</name>
</gene>
<dbReference type="EMBL" id="MASR01000003">
    <property type="protein sequence ID" value="OFE11088.1"/>
    <property type="molecule type" value="Genomic_DNA"/>
</dbReference>
<evidence type="ECO:0000313" key="3">
    <source>
        <dbReference type="Proteomes" id="UP000175669"/>
    </source>
</evidence>
<comment type="caution">
    <text evidence="2">The sequence shown here is derived from an EMBL/GenBank/DDBJ whole genome shotgun (WGS) entry which is preliminary data.</text>
</comment>
<feature type="transmembrane region" description="Helical" evidence="1">
    <location>
        <begin position="347"/>
        <end position="368"/>
    </location>
</feature>
<feature type="transmembrane region" description="Helical" evidence="1">
    <location>
        <begin position="12"/>
        <end position="34"/>
    </location>
</feature>
<dbReference type="Proteomes" id="UP000175669">
    <property type="component" value="Unassembled WGS sequence"/>
</dbReference>
<dbReference type="STRING" id="1524254.PHACT_14600"/>